<dbReference type="eggNOG" id="COG4928">
    <property type="taxonomic scope" value="Bacteria"/>
</dbReference>
<dbReference type="InterPro" id="IPR027417">
    <property type="entry name" value="P-loop_NTPase"/>
</dbReference>
<dbReference type="InterPro" id="IPR001584">
    <property type="entry name" value="Integrase_cat-core"/>
</dbReference>
<evidence type="ECO:0008006" key="5">
    <source>
        <dbReference type="Google" id="ProtNLM"/>
    </source>
</evidence>
<sequence length="245" mass="27800">MVRRCTRQGGGQRFPHWPETTNFHSPNSTVMAKGISVTDVPHERIDEDILGTRSYAETLAEFIRECDTPITIGIQGEWGSGKTSRLQMIEAYLEQSEFRGSYNRVTQGKDAYCVIKINTWEHSILRSPEESLISILTEISEKILAKDGRGRALDNIFVERLWRSVKYEDLYVKGYGSPAELQQGLTECFVDYNSVRSHQSLDYSTPDEVYRSGQGGGAHIVDKYQLKNEPQEEVNEQEGQRLSAA</sequence>
<dbReference type="Pfam" id="PF07693">
    <property type="entry name" value="KAP_NTPase"/>
    <property type="match status" value="1"/>
</dbReference>
<name>A4SCC9_CHLPM</name>
<dbReference type="Pfam" id="PF13683">
    <property type="entry name" value="rve_3"/>
    <property type="match status" value="1"/>
</dbReference>
<feature type="domain" description="Integrase catalytic" evidence="3">
    <location>
        <begin position="149"/>
        <end position="206"/>
    </location>
</feature>
<organism evidence="4">
    <name type="scientific">Chlorobium phaeovibrioides (strain DSM 265 / 1930)</name>
    <name type="common">Prosthecochloris vibrioformis (strain DSM 265)</name>
    <dbReference type="NCBI Taxonomy" id="290318"/>
    <lineage>
        <taxon>Bacteria</taxon>
        <taxon>Pseudomonadati</taxon>
        <taxon>Chlorobiota</taxon>
        <taxon>Chlorobiia</taxon>
        <taxon>Chlorobiales</taxon>
        <taxon>Chlorobiaceae</taxon>
        <taxon>Chlorobium/Pelodictyon group</taxon>
        <taxon>Chlorobium</taxon>
    </lineage>
</organism>
<dbReference type="OrthoDB" id="936265at2"/>
<feature type="region of interest" description="Disordered" evidence="1">
    <location>
        <begin position="226"/>
        <end position="245"/>
    </location>
</feature>
<reference evidence="4" key="1">
    <citation type="submission" date="2007-03" db="EMBL/GenBank/DDBJ databases">
        <title>Complete sequence of Prosthecochloris vibrioformis DSM 265.</title>
        <authorList>
            <consortium name="US DOE Joint Genome Institute"/>
            <person name="Copeland A."/>
            <person name="Lucas S."/>
            <person name="Lapidus A."/>
            <person name="Barry K."/>
            <person name="Detter J.C."/>
            <person name="Glavina del Rio T."/>
            <person name="Hammon N."/>
            <person name="Israni S."/>
            <person name="Pitluck S."/>
            <person name="Schmutz J."/>
            <person name="Larimer F."/>
            <person name="Land M."/>
            <person name="Hauser L."/>
            <person name="Mikhailova N."/>
            <person name="Li T."/>
            <person name="Overmann J."/>
            <person name="Schuster S.C."/>
            <person name="Bryant D.A."/>
            <person name="Richardson P."/>
        </authorList>
    </citation>
    <scope>NUCLEOTIDE SEQUENCE [LARGE SCALE GENOMIC DNA]</scope>
    <source>
        <strain evidence="4">DSM 265</strain>
    </source>
</reference>
<feature type="domain" description="KAP NTPase" evidence="2">
    <location>
        <begin position="54"/>
        <end position="142"/>
    </location>
</feature>
<dbReference type="AlphaFoldDB" id="A4SCC9"/>
<dbReference type="EMBL" id="CP000607">
    <property type="protein sequence ID" value="ABP36138.1"/>
    <property type="molecule type" value="Genomic_DNA"/>
</dbReference>
<evidence type="ECO:0000259" key="3">
    <source>
        <dbReference type="Pfam" id="PF13683"/>
    </source>
</evidence>
<dbReference type="SUPFAM" id="SSF53098">
    <property type="entry name" value="Ribonuclease H-like"/>
    <property type="match status" value="1"/>
</dbReference>
<evidence type="ECO:0000259" key="2">
    <source>
        <dbReference type="Pfam" id="PF07693"/>
    </source>
</evidence>
<dbReference type="Gene3D" id="3.40.50.300">
    <property type="entry name" value="P-loop containing nucleotide triphosphate hydrolases"/>
    <property type="match status" value="1"/>
</dbReference>
<proteinExistence type="predicted"/>
<evidence type="ECO:0000256" key="1">
    <source>
        <dbReference type="SAM" id="MobiDB-lite"/>
    </source>
</evidence>
<dbReference type="HOGENOM" id="CLU_1132831_0_0_10"/>
<dbReference type="eggNOG" id="COG2801">
    <property type="taxonomic scope" value="Bacteria"/>
</dbReference>
<dbReference type="InterPro" id="IPR012337">
    <property type="entry name" value="RNaseH-like_sf"/>
</dbReference>
<dbReference type="KEGG" id="pvi:Cvib_0114"/>
<gene>
    <name evidence="4" type="ordered locus">Cvib_0114</name>
</gene>
<protein>
    <recommendedName>
        <fullName evidence="5">Integrase catalytic domain-containing protein</fullName>
    </recommendedName>
</protein>
<dbReference type="InterPro" id="IPR011646">
    <property type="entry name" value="KAP_P-loop"/>
</dbReference>
<dbReference type="GO" id="GO:0015074">
    <property type="term" value="P:DNA integration"/>
    <property type="evidence" value="ECO:0007669"/>
    <property type="project" value="InterPro"/>
</dbReference>
<evidence type="ECO:0000313" key="4">
    <source>
        <dbReference type="EMBL" id="ABP36138.1"/>
    </source>
</evidence>
<dbReference type="STRING" id="290318.Cvib_0114"/>
<accession>A4SCC9</accession>
<feature type="region of interest" description="Disordered" evidence="1">
    <location>
        <begin position="1"/>
        <end position="25"/>
    </location>
</feature>